<evidence type="ECO:0000313" key="2">
    <source>
        <dbReference type="EMBL" id="SLN47283.1"/>
    </source>
</evidence>
<reference evidence="2 3" key="1">
    <citation type="submission" date="2017-03" db="EMBL/GenBank/DDBJ databases">
        <authorList>
            <person name="Afonso C.L."/>
            <person name="Miller P.J."/>
            <person name="Scott M.A."/>
            <person name="Spackman E."/>
            <person name="Goraichik I."/>
            <person name="Dimitrov K.M."/>
            <person name="Suarez D.L."/>
            <person name="Swayne D.E."/>
        </authorList>
    </citation>
    <scope>NUCLEOTIDE SEQUENCE [LARGE SCALE GENOMIC DNA]</scope>
    <source>
        <strain evidence="2 3">CECT 7450</strain>
    </source>
</reference>
<organism evidence="2 3">
    <name type="scientific">Roseovarius albus</name>
    <dbReference type="NCBI Taxonomy" id="1247867"/>
    <lineage>
        <taxon>Bacteria</taxon>
        <taxon>Pseudomonadati</taxon>
        <taxon>Pseudomonadota</taxon>
        <taxon>Alphaproteobacteria</taxon>
        <taxon>Rhodobacterales</taxon>
        <taxon>Roseobacteraceae</taxon>
        <taxon>Roseovarius</taxon>
    </lineage>
</organism>
<sequence length="175" mass="18935">MSVSKALTTALLLGLASPAVAKDMHLVLELETHVDDEVTEVVSLYASGIDPNKRSADDAYRLEINGAEVNVPQELLAQINNQRRGYSYDTLSGGIETTEPQAICMLGGPAVGEVLKSLYLTYEDHQITGSEIRPVLSEATNCLFTLDINPSEQNAYMAAVKALAQLQTLRAVNQE</sequence>
<evidence type="ECO:0000256" key="1">
    <source>
        <dbReference type="SAM" id="SignalP"/>
    </source>
</evidence>
<feature type="chain" id="PRO_5012755883" evidence="1">
    <location>
        <begin position="22"/>
        <end position="175"/>
    </location>
</feature>
<gene>
    <name evidence="2" type="ORF">ROA7450_02344</name>
</gene>
<dbReference type="Proteomes" id="UP000193061">
    <property type="component" value="Unassembled WGS sequence"/>
</dbReference>
<accession>A0A1X6ZC47</accession>
<protein>
    <submittedName>
        <fullName evidence="2">Uncharacterized protein</fullName>
    </submittedName>
</protein>
<proteinExistence type="predicted"/>
<name>A0A1X6ZC47_9RHOB</name>
<feature type="signal peptide" evidence="1">
    <location>
        <begin position="1"/>
        <end position="21"/>
    </location>
</feature>
<dbReference type="AlphaFoldDB" id="A0A1X6ZC47"/>
<evidence type="ECO:0000313" key="3">
    <source>
        <dbReference type="Proteomes" id="UP000193061"/>
    </source>
</evidence>
<dbReference type="EMBL" id="FWFX01000006">
    <property type="protein sequence ID" value="SLN47283.1"/>
    <property type="molecule type" value="Genomic_DNA"/>
</dbReference>
<keyword evidence="1" id="KW-0732">Signal</keyword>
<dbReference type="RefSeq" id="WP_085805852.1">
    <property type="nucleotide sequence ID" value="NZ_FWFX01000006.1"/>
</dbReference>
<keyword evidence="3" id="KW-1185">Reference proteome</keyword>
<dbReference type="OrthoDB" id="6194890at2"/>